<dbReference type="OrthoDB" id="2313602at2"/>
<reference evidence="3 4" key="1">
    <citation type="journal article" date="2013" name="Nat. Commun.">
        <title>Genome sequence and functional genomic analysis of the oil-degrading bacterium Oleispira antarctica.</title>
        <authorList>
            <person name="Kube M."/>
            <person name="Chernikova T.N."/>
            <person name="Al-Ramahi Y."/>
            <person name="Beloqui A."/>
            <person name="Lopez-Cortez N."/>
            <person name="Guazzaroni M.E."/>
            <person name="Heipieper H.J."/>
            <person name="Klages S."/>
            <person name="Kotsyurbenko O.R."/>
            <person name="Langer I."/>
            <person name="Nechitaylo T.Y."/>
            <person name="Lunsdorf H."/>
            <person name="Fernandez M."/>
            <person name="Juarez S."/>
            <person name="Ciordia S."/>
            <person name="Singer A."/>
            <person name="Kagan O."/>
            <person name="Egorova O."/>
            <person name="Petit P.A."/>
            <person name="Stogios P."/>
            <person name="Kim Y."/>
            <person name="Tchigvintsev A."/>
            <person name="Flick R."/>
            <person name="Denaro R."/>
            <person name="Genovese M."/>
            <person name="Albar J.P."/>
            <person name="Reva O.N."/>
            <person name="Martinez-Gomariz M."/>
            <person name="Tran H."/>
            <person name="Ferrer M."/>
            <person name="Savchenko A."/>
            <person name="Yakunin A.F."/>
            <person name="Yakimov M.M."/>
            <person name="Golyshina O.V."/>
            <person name="Reinhardt R."/>
            <person name="Golyshin P.N."/>
        </authorList>
    </citation>
    <scope>NUCLEOTIDE SEQUENCE [LARGE SCALE GENOMIC DNA]</scope>
</reference>
<comment type="similarity">
    <text evidence="1">Belongs to the AHA1 family.</text>
</comment>
<accession>R4YRP8</accession>
<sequence length="135" mass="15372">MKVSIEIEVEATLANTWQSWVTPVNITQWNFANNEWCCPSADIDLKEGGSFNYRMESKDGSIGFDFDGEFTKVEPLQSIHYQLGDDRKVSIEFVETASGTKVIQTFEAEDENSAEQQRQGWLGILTNFKNHVENN</sequence>
<gene>
    <name evidence="3" type="ORF">OLEAN_C34190</name>
</gene>
<dbReference type="Proteomes" id="UP000032749">
    <property type="component" value="Chromosome"/>
</dbReference>
<dbReference type="Pfam" id="PF08327">
    <property type="entry name" value="AHSA1"/>
    <property type="match status" value="1"/>
</dbReference>
<dbReference type="STRING" id="698738.OLEAN_C34190"/>
<dbReference type="AlphaFoldDB" id="R4YRP8"/>
<dbReference type="SUPFAM" id="SSF55961">
    <property type="entry name" value="Bet v1-like"/>
    <property type="match status" value="1"/>
</dbReference>
<evidence type="ECO:0000259" key="2">
    <source>
        <dbReference type="Pfam" id="PF08327"/>
    </source>
</evidence>
<evidence type="ECO:0000256" key="1">
    <source>
        <dbReference type="ARBA" id="ARBA00006817"/>
    </source>
</evidence>
<dbReference type="InterPro" id="IPR023393">
    <property type="entry name" value="START-like_dom_sf"/>
</dbReference>
<dbReference type="EMBL" id="FO203512">
    <property type="protein sequence ID" value="CCK77595.1"/>
    <property type="molecule type" value="Genomic_DNA"/>
</dbReference>
<name>R4YRP8_OLEAN</name>
<proteinExistence type="inferred from homology"/>
<feature type="domain" description="Activator of Hsp90 ATPase homologue 1/2-like C-terminal" evidence="2">
    <location>
        <begin position="11"/>
        <end position="133"/>
    </location>
</feature>
<evidence type="ECO:0000313" key="3">
    <source>
        <dbReference type="EMBL" id="CCK77595.1"/>
    </source>
</evidence>
<keyword evidence="4" id="KW-1185">Reference proteome</keyword>
<dbReference type="HOGENOM" id="CLU_108923_1_0_6"/>
<dbReference type="InterPro" id="IPR013538">
    <property type="entry name" value="ASHA1/2-like_C"/>
</dbReference>
<dbReference type="Gene3D" id="3.30.530.20">
    <property type="match status" value="1"/>
</dbReference>
<protein>
    <recommendedName>
        <fullName evidence="2">Activator of Hsp90 ATPase homologue 1/2-like C-terminal domain-containing protein</fullName>
    </recommendedName>
</protein>
<evidence type="ECO:0000313" key="4">
    <source>
        <dbReference type="Proteomes" id="UP000032749"/>
    </source>
</evidence>
<organism evidence="3 4">
    <name type="scientific">Oleispira antarctica RB-8</name>
    <dbReference type="NCBI Taxonomy" id="698738"/>
    <lineage>
        <taxon>Bacteria</taxon>
        <taxon>Pseudomonadati</taxon>
        <taxon>Pseudomonadota</taxon>
        <taxon>Gammaproteobacteria</taxon>
        <taxon>Oceanospirillales</taxon>
        <taxon>Oceanospirillaceae</taxon>
        <taxon>Oleispira</taxon>
    </lineage>
</organism>
<dbReference type="KEGG" id="oai:OLEAN_C34190"/>